<dbReference type="EC" id="1.1.1.60" evidence="7"/>
<evidence type="ECO:0000256" key="3">
    <source>
        <dbReference type="ARBA" id="ARBA00023027"/>
    </source>
</evidence>
<dbReference type="GO" id="GO:0051287">
    <property type="term" value="F:NAD binding"/>
    <property type="evidence" value="ECO:0007669"/>
    <property type="project" value="InterPro"/>
</dbReference>
<keyword evidence="2 7" id="KW-0560">Oxidoreductase</keyword>
<name>A0A7W8D3Q2_9FIRM</name>
<dbReference type="PANTHER" id="PTHR43060:SF15">
    <property type="entry name" value="3-HYDROXYISOBUTYRATE DEHYDROGENASE-LIKE 1, MITOCHONDRIAL-RELATED"/>
    <property type="match status" value="1"/>
</dbReference>
<organism evidence="7 8">
    <name type="scientific">Faecalicoccus acidiformans</name>
    <dbReference type="NCBI Taxonomy" id="915173"/>
    <lineage>
        <taxon>Bacteria</taxon>
        <taxon>Bacillati</taxon>
        <taxon>Bacillota</taxon>
        <taxon>Erysipelotrichia</taxon>
        <taxon>Erysipelotrichales</taxon>
        <taxon>Erysipelotrichaceae</taxon>
        <taxon>Faecalicoccus</taxon>
    </lineage>
</organism>
<dbReference type="InterPro" id="IPR008927">
    <property type="entry name" value="6-PGluconate_DH-like_C_sf"/>
</dbReference>
<dbReference type="Gene3D" id="3.40.50.720">
    <property type="entry name" value="NAD(P)-binding Rossmann-like Domain"/>
    <property type="match status" value="1"/>
</dbReference>
<evidence type="ECO:0000256" key="2">
    <source>
        <dbReference type="ARBA" id="ARBA00023002"/>
    </source>
</evidence>
<dbReference type="AlphaFoldDB" id="A0A7W8D3Q2"/>
<evidence type="ECO:0000256" key="1">
    <source>
        <dbReference type="ARBA" id="ARBA00009080"/>
    </source>
</evidence>
<dbReference type="InterPro" id="IPR029154">
    <property type="entry name" value="HIBADH-like_NADP-bd"/>
</dbReference>
<dbReference type="PANTHER" id="PTHR43060">
    <property type="entry name" value="3-HYDROXYISOBUTYRATE DEHYDROGENASE-LIKE 1, MITOCHONDRIAL-RELATED"/>
    <property type="match status" value="1"/>
</dbReference>
<dbReference type="RefSeq" id="WP_183375418.1">
    <property type="nucleotide sequence ID" value="NZ_JACHHD010000008.1"/>
</dbReference>
<gene>
    <name evidence="7" type="ORF">HNQ43_001017</name>
</gene>
<dbReference type="InterPro" id="IPR015815">
    <property type="entry name" value="HIBADH-related"/>
</dbReference>
<dbReference type="PIRSF" id="PIRSF000103">
    <property type="entry name" value="HIBADH"/>
    <property type="match status" value="1"/>
</dbReference>
<reference evidence="7 8" key="1">
    <citation type="submission" date="2020-08" db="EMBL/GenBank/DDBJ databases">
        <title>Genomic Encyclopedia of Type Strains, Phase IV (KMG-IV): sequencing the most valuable type-strain genomes for metagenomic binning, comparative biology and taxonomic classification.</title>
        <authorList>
            <person name="Goeker M."/>
        </authorList>
    </citation>
    <scope>NUCLEOTIDE SEQUENCE [LARGE SCALE GENOMIC DNA]</scope>
    <source>
        <strain evidence="7 8">DSM 26963</strain>
    </source>
</reference>
<dbReference type="SUPFAM" id="SSF48179">
    <property type="entry name" value="6-phosphogluconate dehydrogenase C-terminal domain-like"/>
    <property type="match status" value="1"/>
</dbReference>
<dbReference type="SUPFAM" id="SSF51735">
    <property type="entry name" value="NAD(P)-binding Rossmann-fold domains"/>
    <property type="match status" value="1"/>
</dbReference>
<dbReference type="Pfam" id="PF03446">
    <property type="entry name" value="NAD_binding_2"/>
    <property type="match status" value="1"/>
</dbReference>
<dbReference type="Pfam" id="PF14833">
    <property type="entry name" value="NAD_binding_11"/>
    <property type="match status" value="1"/>
</dbReference>
<feature type="active site" evidence="4">
    <location>
        <position position="167"/>
    </location>
</feature>
<evidence type="ECO:0000313" key="7">
    <source>
        <dbReference type="EMBL" id="MBB5184970.1"/>
    </source>
</evidence>
<feature type="domain" description="3-hydroxyisobutyrate dehydrogenase-like NAD-binding" evidence="6">
    <location>
        <begin position="161"/>
        <end position="277"/>
    </location>
</feature>
<evidence type="ECO:0000259" key="6">
    <source>
        <dbReference type="Pfam" id="PF14833"/>
    </source>
</evidence>
<evidence type="ECO:0000256" key="4">
    <source>
        <dbReference type="PIRSR" id="PIRSR000103-1"/>
    </source>
</evidence>
<dbReference type="InterPro" id="IPR013328">
    <property type="entry name" value="6PGD_dom2"/>
</dbReference>
<comment type="similarity">
    <text evidence="1">Belongs to the HIBADH-related family.</text>
</comment>
<dbReference type="InterPro" id="IPR036291">
    <property type="entry name" value="NAD(P)-bd_dom_sf"/>
</dbReference>
<protein>
    <submittedName>
        <fullName evidence="7">3-hydroxyisobutyrate dehydrogenase/2-hydroxy-3-oxopropionate reductase</fullName>
        <ecNumber evidence="7">1.1.1.31</ecNumber>
        <ecNumber evidence="7">1.1.1.60</ecNumber>
    </submittedName>
</protein>
<keyword evidence="3" id="KW-0520">NAD</keyword>
<sequence length="282" mass="30927">MRIGWIGAGIMGKPMVRHLHHHGHEVHVYARHPEKVQDLKEEGIFIQKDIPALVSHVDVIGTMVGFPQDVREVYAQLFKVLRPGMTCIDFTTSDPELTIELSKAGAEKQIQILDAPVTGGDVGAQNGTLTILVGGQKEAFESMMPIFSAFGQEIHYCGKAGSGQKVKIANQIMIANTLQGICEAFSYCQGQGLDPALVIECLQHGAAGSRQLSLLGEKMIQKDYAPGFYIKHFVKDLKIALHQDQVKLAGVEHVIQEYLDLIDQGYGEKGTQALIQAFQSNH</sequence>
<comment type="caution">
    <text evidence="7">The sequence shown here is derived from an EMBL/GenBank/DDBJ whole genome shotgun (WGS) entry which is preliminary data.</text>
</comment>
<evidence type="ECO:0000313" key="8">
    <source>
        <dbReference type="Proteomes" id="UP000521313"/>
    </source>
</evidence>
<accession>A0A7W8D3Q2</accession>
<dbReference type="EC" id="1.1.1.31" evidence="7"/>
<dbReference type="GO" id="GO:0008679">
    <property type="term" value="F:2-hydroxy-3-oxopropionate reductase activity"/>
    <property type="evidence" value="ECO:0007669"/>
    <property type="project" value="UniProtKB-EC"/>
</dbReference>
<dbReference type="GO" id="GO:0050661">
    <property type="term" value="F:NADP binding"/>
    <property type="evidence" value="ECO:0007669"/>
    <property type="project" value="InterPro"/>
</dbReference>
<evidence type="ECO:0000259" key="5">
    <source>
        <dbReference type="Pfam" id="PF03446"/>
    </source>
</evidence>
<dbReference type="EMBL" id="JACHHD010000008">
    <property type="protein sequence ID" value="MBB5184970.1"/>
    <property type="molecule type" value="Genomic_DNA"/>
</dbReference>
<dbReference type="GO" id="GO:0008442">
    <property type="term" value="F:3-hydroxyisobutyrate dehydrogenase activity"/>
    <property type="evidence" value="ECO:0007669"/>
    <property type="project" value="UniProtKB-EC"/>
</dbReference>
<dbReference type="Gene3D" id="1.10.1040.10">
    <property type="entry name" value="N-(1-d-carboxylethyl)-l-norvaline Dehydrogenase, domain 2"/>
    <property type="match status" value="1"/>
</dbReference>
<feature type="domain" description="6-phosphogluconate dehydrogenase NADP-binding" evidence="5">
    <location>
        <begin position="2"/>
        <end position="158"/>
    </location>
</feature>
<proteinExistence type="inferred from homology"/>
<dbReference type="InterPro" id="IPR006115">
    <property type="entry name" value="6PGDH_NADP-bd"/>
</dbReference>
<dbReference type="Proteomes" id="UP000521313">
    <property type="component" value="Unassembled WGS sequence"/>
</dbReference>